<sequence>MFICGAYAEACVHLIGAGYLHGGAVAAVLGGDAYVPQPVGYFGEKDKYESLRAICPCKDKYLSGNICLHFFIIYPE</sequence>
<organism evidence="1">
    <name type="scientific">Bacteroides intestinalis</name>
    <dbReference type="NCBI Taxonomy" id="329854"/>
    <lineage>
        <taxon>Bacteria</taxon>
        <taxon>Pseudomonadati</taxon>
        <taxon>Bacteroidota</taxon>
        <taxon>Bacteroidia</taxon>
        <taxon>Bacteroidales</taxon>
        <taxon>Bacteroidaceae</taxon>
        <taxon>Bacteroides</taxon>
    </lineage>
</organism>
<evidence type="ECO:0000313" key="2">
    <source>
        <dbReference type="Proteomes" id="UP000070319"/>
    </source>
</evidence>
<dbReference type="PATRIC" id="fig|329854.7.peg.1205"/>
<protein>
    <submittedName>
        <fullName evidence="1">Uncharacterized protein</fullName>
    </submittedName>
</protein>
<reference evidence="1 2" key="1">
    <citation type="submission" date="2016-02" db="EMBL/GenBank/DDBJ databases">
        <authorList>
            <person name="Wen L."/>
            <person name="He K."/>
            <person name="Yang H."/>
        </authorList>
    </citation>
    <scope>NUCLEOTIDE SEQUENCE [LARGE SCALE GENOMIC DNA]</scope>
    <source>
        <strain evidence="1 2">KLE1704</strain>
    </source>
</reference>
<evidence type="ECO:0000313" key="1">
    <source>
        <dbReference type="EMBL" id="KXT53785.1"/>
    </source>
</evidence>
<dbReference type="EMBL" id="LTDF01000050">
    <property type="protein sequence ID" value="KXT53785.1"/>
    <property type="molecule type" value="Genomic_DNA"/>
</dbReference>
<gene>
    <name evidence="1" type="ORF">HMPREF2531_01192</name>
</gene>
<accession>A0A139LQR6</accession>
<name>A0A139LQR6_9BACE</name>
<dbReference type="Proteomes" id="UP000070319">
    <property type="component" value="Unassembled WGS sequence"/>
</dbReference>
<dbReference type="AlphaFoldDB" id="A0A139LQR6"/>
<comment type="caution">
    <text evidence="1">The sequence shown here is derived from an EMBL/GenBank/DDBJ whole genome shotgun (WGS) entry which is preliminary data.</text>
</comment>
<proteinExistence type="predicted"/>